<feature type="signal peptide" evidence="6">
    <location>
        <begin position="1"/>
        <end position="22"/>
    </location>
</feature>
<dbReference type="PROSITE" id="PS01009">
    <property type="entry name" value="CRISP_1"/>
    <property type="match status" value="1"/>
</dbReference>
<evidence type="ECO:0000313" key="8">
    <source>
        <dbReference type="EMBL" id="KJB35462.1"/>
    </source>
</evidence>
<dbReference type="FunFam" id="3.40.33.10:FF:000006">
    <property type="entry name" value="Putative pathogenesis-related protein 1"/>
    <property type="match status" value="1"/>
</dbReference>
<dbReference type="GO" id="GO:0098542">
    <property type="term" value="P:defense response to other organism"/>
    <property type="evidence" value="ECO:0007669"/>
    <property type="project" value="UniProtKB-ARBA"/>
</dbReference>
<proteinExistence type="inferred from homology"/>
<evidence type="ECO:0000313" key="9">
    <source>
        <dbReference type="Proteomes" id="UP000032304"/>
    </source>
</evidence>
<evidence type="ECO:0000256" key="4">
    <source>
        <dbReference type="ARBA" id="ARBA00023157"/>
    </source>
</evidence>
<dbReference type="PANTHER" id="PTHR10334">
    <property type="entry name" value="CYSTEINE-RICH SECRETORY PROTEIN-RELATED"/>
    <property type="match status" value="1"/>
</dbReference>
<dbReference type="PROSITE" id="PS01010">
    <property type="entry name" value="CRISP_2"/>
    <property type="match status" value="1"/>
</dbReference>
<evidence type="ECO:0000256" key="1">
    <source>
        <dbReference type="ARBA" id="ARBA00009923"/>
    </source>
</evidence>
<dbReference type="SUPFAM" id="SSF55797">
    <property type="entry name" value="PR-1-like"/>
    <property type="match status" value="1"/>
</dbReference>
<dbReference type="Gene3D" id="3.40.33.10">
    <property type="entry name" value="CAP"/>
    <property type="match status" value="1"/>
</dbReference>
<dbReference type="Pfam" id="PF00188">
    <property type="entry name" value="CAP"/>
    <property type="match status" value="1"/>
</dbReference>
<keyword evidence="3" id="KW-0611">Plant defense</keyword>
<evidence type="ECO:0000259" key="7">
    <source>
        <dbReference type="SMART" id="SM00198"/>
    </source>
</evidence>
<keyword evidence="2 6" id="KW-0732">Signal</keyword>
<evidence type="ECO:0000256" key="3">
    <source>
        <dbReference type="ARBA" id="ARBA00022821"/>
    </source>
</evidence>
<dbReference type="STRING" id="29730.A0A0D2NQK5"/>
<dbReference type="KEGG" id="gra:105799262"/>
<gene>
    <name evidence="8" type="ORF">B456_006G115900</name>
</gene>
<dbReference type="InterPro" id="IPR018244">
    <property type="entry name" value="Allrgn_V5/Tpx1_CS"/>
</dbReference>
<dbReference type="OMA" id="TSAVRMW"/>
<evidence type="ECO:0000256" key="6">
    <source>
        <dbReference type="SAM" id="SignalP"/>
    </source>
</evidence>
<dbReference type="SMART" id="SM00198">
    <property type="entry name" value="SCP"/>
    <property type="match status" value="1"/>
</dbReference>
<dbReference type="InterPro" id="IPR035940">
    <property type="entry name" value="CAP_sf"/>
</dbReference>
<dbReference type="EMBL" id="CM001745">
    <property type="protein sequence ID" value="KJB35462.1"/>
    <property type="molecule type" value="Genomic_DNA"/>
</dbReference>
<reference evidence="8 9" key="1">
    <citation type="journal article" date="2012" name="Nature">
        <title>Repeated polyploidization of Gossypium genomes and the evolution of spinnable cotton fibres.</title>
        <authorList>
            <person name="Paterson A.H."/>
            <person name="Wendel J.F."/>
            <person name="Gundlach H."/>
            <person name="Guo H."/>
            <person name="Jenkins J."/>
            <person name="Jin D."/>
            <person name="Llewellyn D."/>
            <person name="Showmaker K.C."/>
            <person name="Shu S."/>
            <person name="Udall J."/>
            <person name="Yoo M.J."/>
            <person name="Byers R."/>
            <person name="Chen W."/>
            <person name="Doron-Faigenboim A."/>
            <person name="Duke M.V."/>
            <person name="Gong L."/>
            <person name="Grimwood J."/>
            <person name="Grover C."/>
            <person name="Grupp K."/>
            <person name="Hu G."/>
            <person name="Lee T.H."/>
            <person name="Li J."/>
            <person name="Lin L."/>
            <person name="Liu T."/>
            <person name="Marler B.S."/>
            <person name="Page J.T."/>
            <person name="Roberts A.W."/>
            <person name="Romanel E."/>
            <person name="Sanders W.S."/>
            <person name="Szadkowski E."/>
            <person name="Tan X."/>
            <person name="Tang H."/>
            <person name="Xu C."/>
            <person name="Wang J."/>
            <person name="Wang Z."/>
            <person name="Zhang D."/>
            <person name="Zhang L."/>
            <person name="Ashrafi H."/>
            <person name="Bedon F."/>
            <person name="Bowers J.E."/>
            <person name="Brubaker C.L."/>
            <person name="Chee P.W."/>
            <person name="Das S."/>
            <person name="Gingle A.R."/>
            <person name="Haigler C.H."/>
            <person name="Harker D."/>
            <person name="Hoffmann L.V."/>
            <person name="Hovav R."/>
            <person name="Jones D.C."/>
            <person name="Lemke C."/>
            <person name="Mansoor S."/>
            <person name="ur Rahman M."/>
            <person name="Rainville L.N."/>
            <person name="Rambani A."/>
            <person name="Reddy U.K."/>
            <person name="Rong J.K."/>
            <person name="Saranga Y."/>
            <person name="Scheffler B.E."/>
            <person name="Scheffler J.A."/>
            <person name="Stelly D.M."/>
            <person name="Triplett B.A."/>
            <person name="Van Deynze A."/>
            <person name="Vaslin M.F."/>
            <person name="Waghmare V.N."/>
            <person name="Walford S.A."/>
            <person name="Wright R.J."/>
            <person name="Zaki E.A."/>
            <person name="Zhang T."/>
            <person name="Dennis E.S."/>
            <person name="Mayer K.F."/>
            <person name="Peterson D.G."/>
            <person name="Rokhsar D.S."/>
            <person name="Wang X."/>
            <person name="Schmutz J."/>
        </authorList>
    </citation>
    <scope>NUCLEOTIDE SEQUENCE [LARGE SCALE GENOMIC DNA]</scope>
</reference>
<name>A0A0D2NQK5_GOSRA</name>
<keyword evidence="4" id="KW-1015">Disulfide bond</keyword>
<dbReference type="GO" id="GO:0005576">
    <property type="term" value="C:extracellular region"/>
    <property type="evidence" value="ECO:0007669"/>
    <property type="project" value="InterPro"/>
</dbReference>
<dbReference type="eggNOG" id="KOG3017">
    <property type="taxonomic scope" value="Eukaryota"/>
</dbReference>
<dbReference type="Gramene" id="KJB35462">
    <property type="protein sequence ID" value="KJB35462"/>
    <property type="gene ID" value="B456_006G115900"/>
</dbReference>
<dbReference type="AlphaFoldDB" id="A0A0D2NQK5"/>
<dbReference type="CDD" id="cd05381">
    <property type="entry name" value="CAP_PR-1"/>
    <property type="match status" value="1"/>
</dbReference>
<evidence type="ECO:0000256" key="5">
    <source>
        <dbReference type="ARBA" id="ARBA00073092"/>
    </source>
</evidence>
<protein>
    <recommendedName>
        <fullName evidence="5">Pathogenesis-related protein 1</fullName>
    </recommendedName>
</protein>
<organism evidence="8 9">
    <name type="scientific">Gossypium raimondii</name>
    <name type="common">Peruvian cotton</name>
    <name type="synonym">Gossypium klotzschianum subsp. raimondii</name>
    <dbReference type="NCBI Taxonomy" id="29730"/>
    <lineage>
        <taxon>Eukaryota</taxon>
        <taxon>Viridiplantae</taxon>
        <taxon>Streptophyta</taxon>
        <taxon>Embryophyta</taxon>
        <taxon>Tracheophyta</taxon>
        <taxon>Spermatophyta</taxon>
        <taxon>Magnoliopsida</taxon>
        <taxon>eudicotyledons</taxon>
        <taxon>Gunneridae</taxon>
        <taxon>Pentapetalae</taxon>
        <taxon>rosids</taxon>
        <taxon>malvids</taxon>
        <taxon>Malvales</taxon>
        <taxon>Malvaceae</taxon>
        <taxon>Malvoideae</taxon>
        <taxon>Gossypium</taxon>
    </lineage>
</organism>
<dbReference type="OrthoDB" id="337038at2759"/>
<dbReference type="PRINTS" id="PR00837">
    <property type="entry name" value="V5TPXLIKE"/>
</dbReference>
<feature type="chain" id="PRO_5002247891" description="Pathogenesis-related protein 1" evidence="6">
    <location>
        <begin position="23"/>
        <end position="184"/>
    </location>
</feature>
<dbReference type="Proteomes" id="UP000032304">
    <property type="component" value="Chromosome 6"/>
</dbReference>
<evidence type="ECO:0000256" key="2">
    <source>
        <dbReference type="ARBA" id="ARBA00022729"/>
    </source>
</evidence>
<dbReference type="InterPro" id="IPR014044">
    <property type="entry name" value="CAP_dom"/>
</dbReference>
<accession>A0A0D2NQK5</accession>
<sequence>MEFTLVALTSLIALALVHPSHAQNSPQDYLVLPSQAQDSQQDYLALGGDSPQDYLNAHNAARAAVGVGPMIWDKTVAAYARNYANQHYYDCNLIHSGGPYGENLAWSSADFSGTSAVRMWVSERVNYNYNSNSCAAGKVCGHYTQVVWRNSIRLGCAKVRCNTGGTFITCNYAPAGNIIGQRPY</sequence>
<keyword evidence="9" id="KW-1185">Reference proteome</keyword>
<comment type="similarity">
    <text evidence="1">Belongs to the CRISP family.</text>
</comment>
<feature type="domain" description="SCP" evidence="7">
    <location>
        <begin position="49"/>
        <end position="180"/>
    </location>
</feature>
<dbReference type="InterPro" id="IPR001283">
    <property type="entry name" value="CRISP-related"/>
</dbReference>